<feature type="region of interest" description="Disordered" evidence="1">
    <location>
        <begin position="506"/>
        <end position="569"/>
    </location>
</feature>
<feature type="compositionally biased region" description="Polar residues" evidence="1">
    <location>
        <begin position="424"/>
        <end position="433"/>
    </location>
</feature>
<feature type="region of interest" description="Disordered" evidence="1">
    <location>
        <begin position="400"/>
        <end position="447"/>
    </location>
</feature>
<feature type="compositionally biased region" description="Pro residues" evidence="1">
    <location>
        <begin position="211"/>
        <end position="221"/>
    </location>
</feature>
<feature type="region of interest" description="Disordered" evidence="1">
    <location>
        <begin position="171"/>
        <end position="221"/>
    </location>
</feature>
<dbReference type="Proteomes" id="UP001652661">
    <property type="component" value="Chromosome 2R"/>
</dbReference>
<proteinExistence type="predicted"/>
<name>A0ABM3C824_DROKI</name>
<feature type="compositionally biased region" description="Polar residues" evidence="1">
    <location>
        <begin position="547"/>
        <end position="560"/>
    </location>
</feature>
<feature type="compositionally biased region" description="Polar residues" evidence="1">
    <location>
        <begin position="407"/>
        <end position="416"/>
    </location>
</feature>
<reference evidence="2" key="1">
    <citation type="submission" date="2025-05" db="UniProtKB">
        <authorList>
            <consortium name="RefSeq"/>
        </authorList>
    </citation>
    <scope>NUCLEOTIDE SEQUENCE [LARGE SCALE GENOMIC DNA]</scope>
    <source>
        <strain evidence="2">14028-0561.14</strain>
    </source>
</reference>
<evidence type="ECO:0000313" key="3">
    <source>
        <dbReference type="RefSeq" id="XP_041633102.1"/>
    </source>
</evidence>
<reference evidence="3" key="2">
    <citation type="submission" date="2025-08" db="UniProtKB">
        <authorList>
            <consortium name="RefSeq"/>
        </authorList>
    </citation>
    <scope>IDENTIFICATION</scope>
    <source>
        <strain evidence="3">14028-0561.14</strain>
        <tissue evidence="3">Whole fly</tissue>
    </source>
</reference>
<feature type="compositionally biased region" description="Basic and acidic residues" evidence="1">
    <location>
        <begin position="506"/>
        <end position="519"/>
    </location>
</feature>
<evidence type="ECO:0000313" key="2">
    <source>
        <dbReference type="Proteomes" id="UP001652661"/>
    </source>
</evidence>
<gene>
    <name evidence="3" type="primary">LOC108072224</name>
</gene>
<evidence type="ECO:0000256" key="1">
    <source>
        <dbReference type="SAM" id="MobiDB-lite"/>
    </source>
</evidence>
<accession>A0ABM3C824</accession>
<dbReference type="GeneID" id="108072224"/>
<protein>
    <submittedName>
        <fullName evidence="3">Uncharacterized protein isoform X2</fullName>
    </submittedName>
</protein>
<keyword evidence="2" id="KW-1185">Reference proteome</keyword>
<organism evidence="2 3">
    <name type="scientific">Drosophila kikkawai</name>
    <name type="common">Fruit fly</name>
    <dbReference type="NCBI Taxonomy" id="30033"/>
    <lineage>
        <taxon>Eukaryota</taxon>
        <taxon>Metazoa</taxon>
        <taxon>Ecdysozoa</taxon>
        <taxon>Arthropoda</taxon>
        <taxon>Hexapoda</taxon>
        <taxon>Insecta</taxon>
        <taxon>Pterygota</taxon>
        <taxon>Neoptera</taxon>
        <taxon>Endopterygota</taxon>
        <taxon>Diptera</taxon>
        <taxon>Brachycera</taxon>
        <taxon>Muscomorpha</taxon>
        <taxon>Ephydroidea</taxon>
        <taxon>Drosophilidae</taxon>
        <taxon>Drosophila</taxon>
        <taxon>Sophophora</taxon>
    </lineage>
</organism>
<dbReference type="RefSeq" id="XP_041633102.1">
    <property type="nucleotide sequence ID" value="XM_041777168.2"/>
</dbReference>
<sequence length="569" mass="64139">MSNLCRSFKKPCPCARSRFGWQMSNRATMPETWRPAENSNPCSNHFRGMPIKNRRRCGGQVYEFPNNCQDFPREYERQDLVQEYTGQPCQEYQEYGNYGSQQAPCNAWEPCRYLDTQPPPPPQRFYCQQPPQPPQRCCGQSPPPPPHRCCEPPSQRCCGQSPPPEPNRCYEPPPQRCCGQSPPPDPHRCCEPPPQRCCGQSPPPEPHRSYEPPPQRCYGQPLPPSPPPTYCGQPPHPPPPTYYCQPPPSPPPTYCGQTPPQTYCGQPPPPPPPPPSTYYCQPPPSPPQTYCGQPPPPERCYEPPQRCCCQDNPPPCQDRNPCECRDTRRRKRRCCRRKKGCSSESLCVVTHEVSVQTEGDPCKPADLIEIVDVTTQEKEVRHRTGEVELTVDEVQTVTVVPGDGSKATRNQVQSHISSRDSSKADNSQRVQRQFEQEVDPTSVEVPTKAMRYSELEPMMENIKDIPSVASSGSASPSEVKEHRVYRTNTKFEHDFGINSGKKETKTFLDDTHDVKDSKQKSSAGSRTPLNRPAPKRSTKIGPPSSKEGLTTRQRKTNTIDTGIRRPISK</sequence>